<feature type="region of interest" description="Disordered" evidence="1">
    <location>
        <begin position="29"/>
        <end position="109"/>
    </location>
</feature>
<dbReference type="AlphaFoldDB" id="A0A2T2NQ36"/>
<gene>
    <name evidence="2" type="ORF">BS50DRAFT_392964</name>
</gene>
<protein>
    <submittedName>
        <fullName evidence="2">Uncharacterized protein</fullName>
    </submittedName>
</protein>
<reference evidence="2 3" key="1">
    <citation type="journal article" date="2018" name="Front. Microbiol.">
        <title>Genome-Wide Analysis of Corynespora cassiicola Leaf Fall Disease Putative Effectors.</title>
        <authorList>
            <person name="Lopez D."/>
            <person name="Ribeiro S."/>
            <person name="Label P."/>
            <person name="Fumanal B."/>
            <person name="Venisse J.S."/>
            <person name="Kohler A."/>
            <person name="de Oliveira R.R."/>
            <person name="Labutti K."/>
            <person name="Lipzen A."/>
            <person name="Lail K."/>
            <person name="Bauer D."/>
            <person name="Ohm R.A."/>
            <person name="Barry K.W."/>
            <person name="Spatafora J."/>
            <person name="Grigoriev I.V."/>
            <person name="Martin F.M."/>
            <person name="Pujade-Renaud V."/>
        </authorList>
    </citation>
    <scope>NUCLEOTIDE SEQUENCE [LARGE SCALE GENOMIC DNA]</scope>
    <source>
        <strain evidence="2 3">Philippines</strain>
    </source>
</reference>
<evidence type="ECO:0000313" key="3">
    <source>
        <dbReference type="Proteomes" id="UP000240883"/>
    </source>
</evidence>
<dbReference type="EMBL" id="KZ678135">
    <property type="protein sequence ID" value="PSN67489.1"/>
    <property type="molecule type" value="Genomic_DNA"/>
</dbReference>
<keyword evidence="3" id="KW-1185">Reference proteome</keyword>
<proteinExistence type="predicted"/>
<name>A0A2T2NQ36_CORCC</name>
<dbReference type="Proteomes" id="UP000240883">
    <property type="component" value="Unassembled WGS sequence"/>
</dbReference>
<organism evidence="2 3">
    <name type="scientific">Corynespora cassiicola Philippines</name>
    <dbReference type="NCBI Taxonomy" id="1448308"/>
    <lineage>
        <taxon>Eukaryota</taxon>
        <taxon>Fungi</taxon>
        <taxon>Dikarya</taxon>
        <taxon>Ascomycota</taxon>
        <taxon>Pezizomycotina</taxon>
        <taxon>Dothideomycetes</taxon>
        <taxon>Pleosporomycetidae</taxon>
        <taxon>Pleosporales</taxon>
        <taxon>Corynesporascaceae</taxon>
        <taxon>Corynespora</taxon>
    </lineage>
</organism>
<evidence type="ECO:0000256" key="1">
    <source>
        <dbReference type="SAM" id="MobiDB-lite"/>
    </source>
</evidence>
<evidence type="ECO:0000313" key="2">
    <source>
        <dbReference type="EMBL" id="PSN67489.1"/>
    </source>
</evidence>
<feature type="compositionally biased region" description="Polar residues" evidence="1">
    <location>
        <begin position="29"/>
        <end position="41"/>
    </location>
</feature>
<sequence length="148" mass="15485">MCDISRCIHLRSLSPSKYSVSSTSIYVRNSEPQSHTLQGPPSTALRDFPVPRSGPNTSHGTLGTFAPFRPAPTATDKTKPSSTSTRDACPCLVNSRRGASGAPPTRSALGTSGCLHTLELTIAQATALQRDQDGVRVWAAAPPGEGLG</sequence>
<accession>A0A2T2NQ36</accession>